<dbReference type="RefSeq" id="WP_186879439.1">
    <property type="nucleotide sequence ID" value="NZ_JACOGG010000001.1"/>
</dbReference>
<organism evidence="1 2">
    <name type="scientific">Undibacterium rugosum</name>
    <dbReference type="NCBI Taxonomy" id="2762291"/>
    <lineage>
        <taxon>Bacteria</taxon>
        <taxon>Pseudomonadati</taxon>
        <taxon>Pseudomonadota</taxon>
        <taxon>Betaproteobacteria</taxon>
        <taxon>Burkholderiales</taxon>
        <taxon>Oxalobacteraceae</taxon>
        <taxon>Undibacterium</taxon>
    </lineage>
</organism>
<dbReference type="AlphaFoldDB" id="A0A923KRF2"/>
<proteinExistence type="predicted"/>
<protein>
    <recommendedName>
        <fullName evidence="3">Phospholipid N-methyltransferase</fullName>
    </recommendedName>
</protein>
<sequence length="192" mass="20972">MNTTLSFLRALLAAPAEVGALWPSSRYLAQSMAQAAVACGASGRVIEVGAGSGALTLALLTRFGSERLQVIECAPELVQVLRKKFPQLDIRRERIEHFLPQAAPDPDSSLLVSSLPFKSLPAAQARLLSSTYIRFVQRGGAVIQFSYGLTPPFALNDADGLQWQRVSRIWRNLPPACVWRLQARKTDTLSPT</sequence>
<evidence type="ECO:0008006" key="3">
    <source>
        <dbReference type="Google" id="ProtNLM"/>
    </source>
</evidence>
<dbReference type="Gene3D" id="3.40.50.150">
    <property type="entry name" value="Vaccinia Virus protein VP39"/>
    <property type="match status" value="1"/>
</dbReference>
<accession>A0A923KRF2</accession>
<comment type="caution">
    <text evidence="1">The sequence shown here is derived from an EMBL/GenBank/DDBJ whole genome shotgun (WGS) entry which is preliminary data.</text>
</comment>
<gene>
    <name evidence="1" type="ORF">H8K47_00295</name>
</gene>
<dbReference type="Proteomes" id="UP000612361">
    <property type="component" value="Unassembled WGS sequence"/>
</dbReference>
<dbReference type="EMBL" id="JACOGG010000001">
    <property type="protein sequence ID" value="MBC3933784.1"/>
    <property type="molecule type" value="Genomic_DNA"/>
</dbReference>
<reference evidence="1" key="1">
    <citation type="submission" date="2020-08" db="EMBL/GenBank/DDBJ databases">
        <title>Novel species isolated from subtropical streams in China.</title>
        <authorList>
            <person name="Lu H."/>
        </authorList>
    </citation>
    <scope>NUCLEOTIDE SEQUENCE</scope>
    <source>
        <strain evidence="1">CY7W</strain>
    </source>
</reference>
<dbReference type="InterPro" id="IPR029063">
    <property type="entry name" value="SAM-dependent_MTases_sf"/>
</dbReference>
<keyword evidence="2" id="KW-1185">Reference proteome</keyword>
<evidence type="ECO:0000313" key="1">
    <source>
        <dbReference type="EMBL" id="MBC3933784.1"/>
    </source>
</evidence>
<dbReference type="SUPFAM" id="SSF53335">
    <property type="entry name" value="S-adenosyl-L-methionine-dependent methyltransferases"/>
    <property type="match status" value="1"/>
</dbReference>
<dbReference type="CDD" id="cd02440">
    <property type="entry name" value="AdoMet_MTases"/>
    <property type="match status" value="1"/>
</dbReference>
<evidence type="ECO:0000313" key="2">
    <source>
        <dbReference type="Proteomes" id="UP000612361"/>
    </source>
</evidence>
<name>A0A923KRF2_9BURK</name>